<feature type="domain" description="Pterin-binding" evidence="12">
    <location>
        <begin position="118"/>
        <end position="367"/>
    </location>
</feature>
<dbReference type="RefSeq" id="WP_057751866.1">
    <property type="nucleotide sequence ID" value="NZ_AZER01000016.1"/>
</dbReference>
<comment type="catalytic activity">
    <reaction evidence="1">
        <text>(7,8-dihydropterin-6-yl)methyl diphosphate + 4-aminobenzoate = 7,8-dihydropteroate + diphosphate</text>
        <dbReference type="Rhea" id="RHEA:19949"/>
        <dbReference type="ChEBI" id="CHEBI:17836"/>
        <dbReference type="ChEBI" id="CHEBI:17839"/>
        <dbReference type="ChEBI" id="CHEBI:33019"/>
        <dbReference type="ChEBI" id="CHEBI:72950"/>
        <dbReference type="EC" id="2.5.1.15"/>
    </reaction>
</comment>
<dbReference type="STRING" id="1423746.FD27_GL001193"/>
<dbReference type="PATRIC" id="fig|1423746.3.peg.1212"/>
<evidence type="ECO:0000256" key="5">
    <source>
        <dbReference type="ARBA" id="ARBA00012458"/>
    </source>
</evidence>
<dbReference type="Pfam" id="PF00809">
    <property type="entry name" value="Pterin_bind"/>
    <property type="match status" value="1"/>
</dbReference>
<dbReference type="AlphaFoldDB" id="A0A0R1P5P8"/>
<dbReference type="GO" id="GO:0046872">
    <property type="term" value="F:metal ion binding"/>
    <property type="evidence" value="ECO:0007669"/>
    <property type="project" value="UniProtKB-KW"/>
</dbReference>
<dbReference type="PROSITE" id="PS50972">
    <property type="entry name" value="PTERIN_BINDING"/>
    <property type="match status" value="1"/>
</dbReference>
<proteinExistence type="inferred from homology"/>
<name>A0A0R1P5P8_9LACO</name>
<accession>A0A0R1P5P8</accession>
<dbReference type="GO" id="GO:0004156">
    <property type="term" value="F:dihydropteroate synthase activity"/>
    <property type="evidence" value="ECO:0007669"/>
    <property type="project" value="UniProtKB-EC"/>
</dbReference>
<evidence type="ECO:0000256" key="9">
    <source>
        <dbReference type="ARBA" id="ARBA00022842"/>
    </source>
</evidence>
<gene>
    <name evidence="13" type="ORF">FD27_GL001193</name>
</gene>
<dbReference type="GO" id="GO:0005829">
    <property type="term" value="C:cytosol"/>
    <property type="evidence" value="ECO:0007669"/>
    <property type="project" value="TreeGrafter"/>
</dbReference>
<dbReference type="EMBL" id="AZER01000016">
    <property type="protein sequence ID" value="KRL27433.1"/>
    <property type="molecule type" value="Genomic_DNA"/>
</dbReference>
<dbReference type="GO" id="GO:0046656">
    <property type="term" value="P:folic acid biosynthetic process"/>
    <property type="evidence" value="ECO:0007669"/>
    <property type="project" value="UniProtKB-KW"/>
</dbReference>
<organism evidence="13 14">
    <name type="scientific">Limosilactobacillus frumenti DSM 13145</name>
    <dbReference type="NCBI Taxonomy" id="1423746"/>
    <lineage>
        <taxon>Bacteria</taxon>
        <taxon>Bacillati</taxon>
        <taxon>Bacillota</taxon>
        <taxon>Bacilli</taxon>
        <taxon>Lactobacillales</taxon>
        <taxon>Lactobacillaceae</taxon>
        <taxon>Limosilactobacillus</taxon>
    </lineage>
</organism>
<dbReference type="SUPFAM" id="SSF51717">
    <property type="entry name" value="Dihydropteroate synthetase-like"/>
    <property type="match status" value="1"/>
</dbReference>
<evidence type="ECO:0000259" key="12">
    <source>
        <dbReference type="PROSITE" id="PS50972"/>
    </source>
</evidence>
<reference evidence="13 14" key="1">
    <citation type="journal article" date="2015" name="Genome Announc.">
        <title>Expanding the biotechnology potential of lactobacilli through comparative genomics of 213 strains and associated genera.</title>
        <authorList>
            <person name="Sun Z."/>
            <person name="Harris H.M."/>
            <person name="McCann A."/>
            <person name="Guo C."/>
            <person name="Argimon S."/>
            <person name="Zhang W."/>
            <person name="Yang X."/>
            <person name="Jeffery I.B."/>
            <person name="Cooney J.C."/>
            <person name="Kagawa T.F."/>
            <person name="Liu W."/>
            <person name="Song Y."/>
            <person name="Salvetti E."/>
            <person name="Wrobel A."/>
            <person name="Rasinkangas P."/>
            <person name="Parkhill J."/>
            <person name="Rea M.C."/>
            <person name="O'Sullivan O."/>
            <person name="Ritari J."/>
            <person name="Douillard F.P."/>
            <person name="Paul Ross R."/>
            <person name="Yang R."/>
            <person name="Briner A.E."/>
            <person name="Felis G.E."/>
            <person name="de Vos W.M."/>
            <person name="Barrangou R."/>
            <person name="Klaenhammer T.R."/>
            <person name="Caufield P.W."/>
            <person name="Cui Y."/>
            <person name="Zhang H."/>
            <person name="O'Toole P.W."/>
        </authorList>
    </citation>
    <scope>NUCLEOTIDE SEQUENCE [LARGE SCALE GENOMIC DNA]</scope>
    <source>
        <strain evidence="13 14">DSM 13145</strain>
    </source>
</reference>
<evidence type="ECO:0000256" key="7">
    <source>
        <dbReference type="ARBA" id="ARBA00022679"/>
    </source>
</evidence>
<evidence type="ECO:0000313" key="14">
    <source>
        <dbReference type="Proteomes" id="UP000051445"/>
    </source>
</evidence>
<comment type="caution">
    <text evidence="13">The sequence shown here is derived from an EMBL/GenBank/DDBJ whole genome shotgun (WGS) entry which is preliminary data.</text>
</comment>
<evidence type="ECO:0000256" key="4">
    <source>
        <dbReference type="ARBA" id="ARBA00009503"/>
    </source>
</evidence>
<dbReference type="UniPathway" id="UPA00077">
    <property type="reaction ID" value="UER00156"/>
</dbReference>
<dbReference type="PANTHER" id="PTHR20941">
    <property type="entry name" value="FOLATE SYNTHESIS PROTEINS"/>
    <property type="match status" value="1"/>
</dbReference>
<dbReference type="NCBIfam" id="TIGR01496">
    <property type="entry name" value="DHPS"/>
    <property type="match status" value="1"/>
</dbReference>
<comment type="cofactor">
    <cofactor evidence="2">
        <name>Mg(2+)</name>
        <dbReference type="ChEBI" id="CHEBI:18420"/>
    </cofactor>
</comment>
<dbReference type="EC" id="2.5.1.15" evidence="5"/>
<dbReference type="PANTHER" id="PTHR20941:SF1">
    <property type="entry name" value="FOLIC ACID SYNTHESIS PROTEIN FOL1"/>
    <property type="match status" value="1"/>
</dbReference>
<comment type="pathway">
    <text evidence="3">Cofactor biosynthesis; tetrahydrofolate biosynthesis; 7,8-dihydrofolate from 2-amino-4-hydroxy-6-hydroxymethyl-7,8-dihydropteridine diphosphate and 4-aminobenzoate: step 1/2.</text>
</comment>
<evidence type="ECO:0000256" key="11">
    <source>
        <dbReference type="ARBA" id="ARBA00030193"/>
    </source>
</evidence>
<dbReference type="OrthoDB" id="9811744at2"/>
<evidence type="ECO:0000256" key="8">
    <source>
        <dbReference type="ARBA" id="ARBA00022723"/>
    </source>
</evidence>
<evidence type="ECO:0000256" key="3">
    <source>
        <dbReference type="ARBA" id="ARBA00004763"/>
    </source>
</evidence>
<keyword evidence="10" id="KW-0289">Folate biosynthesis</keyword>
<evidence type="ECO:0000256" key="10">
    <source>
        <dbReference type="ARBA" id="ARBA00022909"/>
    </source>
</evidence>
<dbReference type="InterPro" id="IPR011005">
    <property type="entry name" value="Dihydropteroate_synth-like_sf"/>
</dbReference>
<dbReference type="GO" id="GO:0046654">
    <property type="term" value="P:tetrahydrofolate biosynthetic process"/>
    <property type="evidence" value="ECO:0007669"/>
    <property type="project" value="UniProtKB-UniPathway"/>
</dbReference>
<evidence type="ECO:0000256" key="2">
    <source>
        <dbReference type="ARBA" id="ARBA00001946"/>
    </source>
</evidence>
<keyword evidence="7" id="KW-0808">Transferase</keyword>
<keyword evidence="8" id="KW-0479">Metal-binding</keyword>
<protein>
    <recommendedName>
        <fullName evidence="6">Dihydropteroate synthase</fullName>
        <ecNumber evidence="5">2.5.1.15</ecNumber>
    </recommendedName>
    <alternativeName>
        <fullName evidence="11">Dihydropteroate pyrophosphorylase</fullName>
    </alternativeName>
</protein>
<evidence type="ECO:0000256" key="1">
    <source>
        <dbReference type="ARBA" id="ARBA00000012"/>
    </source>
</evidence>
<dbReference type="InterPro" id="IPR045031">
    <property type="entry name" value="DHP_synth-like"/>
</dbReference>
<evidence type="ECO:0000256" key="6">
    <source>
        <dbReference type="ARBA" id="ARBA00016919"/>
    </source>
</evidence>
<dbReference type="InterPro" id="IPR000489">
    <property type="entry name" value="Pterin-binding_dom"/>
</dbReference>
<keyword evidence="9" id="KW-0460">Magnesium</keyword>
<dbReference type="PROSITE" id="PS00792">
    <property type="entry name" value="DHPS_1"/>
    <property type="match status" value="1"/>
</dbReference>
<dbReference type="Gene3D" id="3.20.20.20">
    <property type="entry name" value="Dihydropteroate synthase-like"/>
    <property type="match status" value="1"/>
</dbReference>
<comment type="similarity">
    <text evidence="4">Belongs to the DHPS family.</text>
</comment>
<sequence>MKIMEMPLQNNRTSLGQETIKYFTNVHRQVALTWVANPEELPAVEAFLNHFDCPLAFDFQKALVNFLLPQDALSVLQQAISQQWPQDQVLGSSIAAIVKEHQLIWQAGRFAFNLTSMGLVYAILNVTPDSFYDGGQFNSPDKMYQQIDKLVAAGADVIEVGGQTTKPGGFNEISPEEEIDRISPAIDFLQEHYPQMPIAVDTYKLPVMKFALDRHVDIINDVNGFETPEKRSLLADSQAGLITMHSNRNQEYNDLGHAMVHFFQENVSALISAGIDRRRICLDQGIGYAKVADGHQDMTMMRNINLLTQFNLPLLVAISRKGFGKQLFGLDKKDRLPVTLVAEAAMYQHGGRVFRVHDVVETKQLVKMLATIDQAYWVKPADKQSRN</sequence>
<dbReference type="Proteomes" id="UP000051445">
    <property type="component" value="Unassembled WGS sequence"/>
</dbReference>
<keyword evidence="14" id="KW-1185">Reference proteome</keyword>
<evidence type="ECO:0000313" key="13">
    <source>
        <dbReference type="EMBL" id="KRL27433.1"/>
    </source>
</evidence>
<dbReference type="InterPro" id="IPR006390">
    <property type="entry name" value="DHP_synth_dom"/>
</dbReference>